<evidence type="ECO:0000256" key="4">
    <source>
        <dbReference type="ARBA" id="ARBA00022692"/>
    </source>
</evidence>
<feature type="transmembrane region" description="Helical" evidence="7">
    <location>
        <begin position="100"/>
        <end position="119"/>
    </location>
</feature>
<dbReference type="GO" id="GO:0005886">
    <property type="term" value="C:plasma membrane"/>
    <property type="evidence" value="ECO:0007669"/>
    <property type="project" value="UniProtKB-SubCell"/>
</dbReference>
<feature type="transmembrane region" description="Helical" evidence="7">
    <location>
        <begin position="40"/>
        <end position="63"/>
    </location>
</feature>
<gene>
    <name evidence="9" type="ORF">Q75_02765</name>
</gene>
<dbReference type="PANTHER" id="PTHR23517">
    <property type="entry name" value="RESISTANCE PROTEIN MDTM, PUTATIVE-RELATED-RELATED"/>
    <property type="match status" value="1"/>
</dbReference>
<dbReference type="InterPro" id="IPR050171">
    <property type="entry name" value="MFS_Transporters"/>
</dbReference>
<dbReference type="SUPFAM" id="SSF103473">
    <property type="entry name" value="MFS general substrate transporter"/>
    <property type="match status" value="1"/>
</dbReference>
<feature type="domain" description="Major facilitator superfamily (MFS) profile" evidence="8">
    <location>
        <begin position="1"/>
        <end position="405"/>
    </location>
</feature>
<evidence type="ECO:0000313" key="9">
    <source>
        <dbReference type="EMBL" id="KUP08482.1"/>
    </source>
</evidence>
<dbReference type="OrthoDB" id="9793283at2"/>
<feature type="transmembrane region" description="Helical" evidence="7">
    <location>
        <begin position="261"/>
        <end position="281"/>
    </location>
</feature>
<evidence type="ECO:0000256" key="3">
    <source>
        <dbReference type="ARBA" id="ARBA00022475"/>
    </source>
</evidence>
<dbReference type="PANTHER" id="PTHR23517:SF3">
    <property type="entry name" value="INTEGRAL MEMBRANE TRANSPORT PROTEIN"/>
    <property type="match status" value="1"/>
</dbReference>
<dbReference type="PATRIC" id="fig|1150625.3.peg.571"/>
<evidence type="ECO:0000256" key="2">
    <source>
        <dbReference type="ARBA" id="ARBA00022448"/>
    </source>
</evidence>
<dbReference type="PROSITE" id="PS50850">
    <property type="entry name" value="MFS"/>
    <property type="match status" value="1"/>
</dbReference>
<dbReference type="GO" id="GO:0022857">
    <property type="term" value="F:transmembrane transporter activity"/>
    <property type="evidence" value="ECO:0007669"/>
    <property type="project" value="InterPro"/>
</dbReference>
<dbReference type="InterPro" id="IPR036259">
    <property type="entry name" value="MFS_trans_sf"/>
</dbReference>
<reference evidence="9 10" key="1">
    <citation type="journal article" date="2016" name="Front. Microbiol.">
        <title>Microevolution Analysis of Bacillus coahuilensis Unveils Differences in Phosphorus Acquisition Strategies and Their Regulation.</title>
        <authorList>
            <person name="Gomez-Lunar Z."/>
            <person name="Hernandez-Gonzalez I."/>
            <person name="Rodriguez-Torres M.D."/>
            <person name="Souza V."/>
            <person name="Olmedo-Alvarez G."/>
        </authorList>
    </citation>
    <scope>NUCLEOTIDE SEQUENCE [LARGE SCALE GENOMIC DNA]</scope>
    <source>
        <strain evidence="10">p1.1.43</strain>
    </source>
</reference>
<organism evidence="9 10">
    <name type="scientific">Bacillus coahuilensis p1.1.43</name>
    <dbReference type="NCBI Taxonomy" id="1150625"/>
    <lineage>
        <taxon>Bacteria</taxon>
        <taxon>Bacillati</taxon>
        <taxon>Bacillota</taxon>
        <taxon>Bacilli</taxon>
        <taxon>Bacillales</taxon>
        <taxon>Bacillaceae</taxon>
        <taxon>Bacillus</taxon>
    </lineage>
</organism>
<dbReference type="InterPro" id="IPR020846">
    <property type="entry name" value="MFS_dom"/>
</dbReference>
<dbReference type="Gene3D" id="1.20.1250.20">
    <property type="entry name" value="MFS general substrate transporter like domains"/>
    <property type="match status" value="1"/>
</dbReference>
<keyword evidence="3" id="KW-1003">Cell membrane</keyword>
<dbReference type="Proteomes" id="UP000074108">
    <property type="component" value="Unassembled WGS sequence"/>
</dbReference>
<dbReference type="RefSeq" id="WP_059350279.1">
    <property type="nucleotide sequence ID" value="NZ_LDYG01000011.1"/>
</dbReference>
<accession>A0A147KBJ3</accession>
<evidence type="ECO:0000313" key="10">
    <source>
        <dbReference type="Proteomes" id="UP000074108"/>
    </source>
</evidence>
<evidence type="ECO:0000259" key="8">
    <source>
        <dbReference type="PROSITE" id="PS50850"/>
    </source>
</evidence>
<feature type="transmembrane region" description="Helical" evidence="7">
    <location>
        <begin position="380"/>
        <end position="401"/>
    </location>
</feature>
<evidence type="ECO:0000256" key="6">
    <source>
        <dbReference type="ARBA" id="ARBA00023136"/>
    </source>
</evidence>
<feature type="transmembrane region" description="Helical" evidence="7">
    <location>
        <begin position="12"/>
        <end position="34"/>
    </location>
</feature>
<feature type="transmembrane region" description="Helical" evidence="7">
    <location>
        <begin position="315"/>
        <end position="333"/>
    </location>
</feature>
<keyword evidence="5 7" id="KW-1133">Transmembrane helix</keyword>
<feature type="transmembrane region" description="Helical" evidence="7">
    <location>
        <begin position="354"/>
        <end position="374"/>
    </location>
</feature>
<dbReference type="CDD" id="cd17329">
    <property type="entry name" value="MFS_MdtH_MDR_like"/>
    <property type="match status" value="1"/>
</dbReference>
<proteinExistence type="predicted"/>
<name>A0A147KBJ3_9BACI</name>
<evidence type="ECO:0000256" key="5">
    <source>
        <dbReference type="ARBA" id="ARBA00022989"/>
    </source>
</evidence>
<protein>
    <submittedName>
        <fullName evidence="9">MFS transporter</fullName>
    </submittedName>
</protein>
<feature type="transmembrane region" description="Helical" evidence="7">
    <location>
        <begin position="293"/>
        <end position="309"/>
    </location>
</feature>
<dbReference type="Pfam" id="PF07690">
    <property type="entry name" value="MFS_1"/>
    <property type="match status" value="1"/>
</dbReference>
<keyword evidence="6 7" id="KW-0472">Membrane</keyword>
<keyword evidence="10" id="KW-1185">Reference proteome</keyword>
<sequence>MFKELHPNIRIRIYTSFLSRVVGSMIFPFMAIYFTERIHATAAGIMIMVTILVQFIASLYGGYLADIVGRKKMMVLGEVLKSFAFVGVLLSNSPWYESPWITFIMLTIISVAAGLIMPASEAMLIDVSTKETRAFMYSINYWAVNFSMMFGLIIGGWFFTTNFFELLIVLVIMSFLTLWITQRFILETYTPDVSKESTSYGIKPILKSYQTVINDFPFLLFTLGGISILAIEFQRNNYISVRLSEEFTAISFPLLGTIDGVRLISLLTVENTLLIVLLTAVASKWIKGKREEPIMYAGFILFGLGYAYMAFSNNVMGLIVAIFILSIGELLYVPTRQSLLADIVDDSKRGAYMAFNGFVFQIGKLIGAYGIILGESIGGMGMAVFTIGLVLIGIASSSLSLRKRKRVVNIKAVNI</sequence>
<dbReference type="STRING" id="1150625.Q75_02765"/>
<dbReference type="AlphaFoldDB" id="A0A147KBJ3"/>
<evidence type="ECO:0000256" key="7">
    <source>
        <dbReference type="SAM" id="Phobius"/>
    </source>
</evidence>
<comment type="caution">
    <text evidence="9">The sequence shown here is derived from an EMBL/GenBank/DDBJ whole genome shotgun (WGS) entry which is preliminary data.</text>
</comment>
<feature type="transmembrane region" description="Helical" evidence="7">
    <location>
        <begin position="212"/>
        <end position="231"/>
    </location>
</feature>
<evidence type="ECO:0000256" key="1">
    <source>
        <dbReference type="ARBA" id="ARBA00004651"/>
    </source>
</evidence>
<dbReference type="PROSITE" id="PS00216">
    <property type="entry name" value="SUGAR_TRANSPORT_1"/>
    <property type="match status" value="1"/>
</dbReference>
<keyword evidence="4 7" id="KW-0812">Transmembrane</keyword>
<feature type="transmembrane region" description="Helical" evidence="7">
    <location>
        <begin position="139"/>
        <end position="160"/>
    </location>
</feature>
<dbReference type="InterPro" id="IPR011701">
    <property type="entry name" value="MFS"/>
</dbReference>
<keyword evidence="2" id="KW-0813">Transport</keyword>
<comment type="subcellular location">
    <subcellularLocation>
        <location evidence="1">Cell membrane</location>
        <topology evidence="1">Multi-pass membrane protein</topology>
    </subcellularLocation>
</comment>
<dbReference type="InterPro" id="IPR005829">
    <property type="entry name" value="Sugar_transporter_CS"/>
</dbReference>
<feature type="transmembrane region" description="Helical" evidence="7">
    <location>
        <begin position="166"/>
        <end position="186"/>
    </location>
</feature>
<feature type="transmembrane region" description="Helical" evidence="7">
    <location>
        <begin position="75"/>
        <end position="94"/>
    </location>
</feature>
<dbReference type="EMBL" id="LDYG01000011">
    <property type="protein sequence ID" value="KUP08482.1"/>
    <property type="molecule type" value="Genomic_DNA"/>
</dbReference>